<comment type="similarity">
    <text evidence="1 6">Belongs to the XseB family.</text>
</comment>
<comment type="subcellular location">
    <subcellularLocation>
        <location evidence="6">Cytoplasm</location>
    </subcellularLocation>
</comment>
<dbReference type="EC" id="3.1.11.6" evidence="6"/>
<keyword evidence="7" id="KW-0175">Coiled coil</keyword>
<proteinExistence type="inferred from homology"/>
<keyword evidence="4 6" id="KW-0378">Hydrolase</keyword>
<dbReference type="GO" id="GO:0005829">
    <property type="term" value="C:cytosol"/>
    <property type="evidence" value="ECO:0007669"/>
    <property type="project" value="TreeGrafter"/>
</dbReference>
<dbReference type="NCBIfam" id="TIGR01280">
    <property type="entry name" value="xseB"/>
    <property type="match status" value="1"/>
</dbReference>
<dbReference type="PANTHER" id="PTHR34137">
    <property type="entry name" value="EXODEOXYRIBONUCLEASE 7 SMALL SUBUNIT"/>
    <property type="match status" value="1"/>
</dbReference>
<dbReference type="InterPro" id="IPR003761">
    <property type="entry name" value="Exonuc_VII_S"/>
</dbReference>
<dbReference type="NCBIfam" id="NF002140">
    <property type="entry name" value="PRK00977.1-4"/>
    <property type="match status" value="1"/>
</dbReference>
<dbReference type="SUPFAM" id="SSF116842">
    <property type="entry name" value="XseB-like"/>
    <property type="match status" value="1"/>
</dbReference>
<dbReference type="NCBIfam" id="NF002137">
    <property type="entry name" value="PRK00977.1-1"/>
    <property type="match status" value="1"/>
</dbReference>
<dbReference type="GO" id="GO:0009318">
    <property type="term" value="C:exodeoxyribonuclease VII complex"/>
    <property type="evidence" value="ECO:0007669"/>
    <property type="project" value="UniProtKB-UniRule"/>
</dbReference>
<dbReference type="Proteomes" id="UP000254069">
    <property type="component" value="Unassembled WGS sequence"/>
</dbReference>
<protein>
    <recommendedName>
        <fullName evidence="6">Exodeoxyribonuclease 7 small subunit</fullName>
        <ecNumber evidence="6">3.1.11.6</ecNumber>
    </recommendedName>
    <alternativeName>
        <fullName evidence="6">Exodeoxyribonuclease VII small subunit</fullName>
        <shortName evidence="6">Exonuclease VII small subunit</shortName>
    </alternativeName>
</protein>
<evidence type="ECO:0000256" key="2">
    <source>
        <dbReference type="ARBA" id="ARBA00022490"/>
    </source>
</evidence>
<dbReference type="PANTHER" id="PTHR34137:SF1">
    <property type="entry name" value="EXODEOXYRIBONUCLEASE 7 SMALL SUBUNIT"/>
    <property type="match status" value="1"/>
</dbReference>
<dbReference type="EMBL" id="UGYO01000002">
    <property type="protein sequence ID" value="SUJ00127.1"/>
    <property type="molecule type" value="Genomic_DNA"/>
</dbReference>
<keyword evidence="5 6" id="KW-0269">Exonuclease</keyword>
<evidence type="ECO:0000256" key="6">
    <source>
        <dbReference type="HAMAP-Rule" id="MF_00337"/>
    </source>
</evidence>
<evidence type="ECO:0000256" key="5">
    <source>
        <dbReference type="ARBA" id="ARBA00022839"/>
    </source>
</evidence>
<dbReference type="AlphaFoldDB" id="A0A380BEK0"/>
<evidence type="ECO:0000256" key="4">
    <source>
        <dbReference type="ARBA" id="ARBA00022801"/>
    </source>
</evidence>
<evidence type="ECO:0000256" key="7">
    <source>
        <dbReference type="SAM" id="Coils"/>
    </source>
</evidence>
<evidence type="ECO:0000256" key="1">
    <source>
        <dbReference type="ARBA" id="ARBA00009998"/>
    </source>
</evidence>
<dbReference type="Gene3D" id="1.10.287.1040">
    <property type="entry name" value="Exonuclease VII, small subunit"/>
    <property type="match status" value="1"/>
</dbReference>
<comment type="function">
    <text evidence="6">Bidirectionally degrades single-stranded DNA into large acid-insoluble oligonucleotides, which are then degraded further into small acid-soluble oligonucleotides.</text>
</comment>
<accession>A0A380BEK0</accession>
<evidence type="ECO:0000313" key="8">
    <source>
        <dbReference type="EMBL" id="SUJ00127.1"/>
    </source>
</evidence>
<comment type="catalytic activity">
    <reaction evidence="6">
        <text>Exonucleolytic cleavage in either 5'- to 3'- or 3'- to 5'-direction to yield nucleoside 5'-phosphates.</text>
        <dbReference type="EC" id="3.1.11.6"/>
    </reaction>
</comment>
<sequence>MGRQPRCTKETDVAKKPENLSFEESLNELERIVAELERGEVSLDDALKQFERGIGLVRSSQAKLEQAQQKVAILLAQDPQAPLSPFDVEGE</sequence>
<name>A0A380BEK0_9GAMM</name>
<gene>
    <name evidence="6 8" type="primary">xseB</name>
    <name evidence="8" type="ORF">NCTC10738_03056</name>
</gene>
<dbReference type="GO" id="GO:0008855">
    <property type="term" value="F:exodeoxyribonuclease VII activity"/>
    <property type="evidence" value="ECO:0007669"/>
    <property type="project" value="UniProtKB-UniRule"/>
</dbReference>
<reference evidence="8 9" key="1">
    <citation type="submission" date="2018-06" db="EMBL/GenBank/DDBJ databases">
        <authorList>
            <consortium name="Pathogen Informatics"/>
            <person name="Doyle S."/>
        </authorList>
    </citation>
    <scope>NUCLEOTIDE SEQUENCE [LARGE SCALE GENOMIC DNA]</scope>
    <source>
        <strain evidence="8 9">NCTC10738</strain>
    </source>
</reference>
<dbReference type="HAMAP" id="MF_00337">
    <property type="entry name" value="Exonuc_7_S"/>
    <property type="match status" value="1"/>
</dbReference>
<keyword evidence="9" id="KW-1185">Reference proteome</keyword>
<comment type="subunit">
    <text evidence="6">Heterooligomer composed of large and small subunits.</text>
</comment>
<dbReference type="GO" id="GO:0006308">
    <property type="term" value="P:DNA catabolic process"/>
    <property type="evidence" value="ECO:0007669"/>
    <property type="project" value="UniProtKB-UniRule"/>
</dbReference>
<evidence type="ECO:0000313" key="9">
    <source>
        <dbReference type="Proteomes" id="UP000254069"/>
    </source>
</evidence>
<dbReference type="Pfam" id="PF02609">
    <property type="entry name" value="Exonuc_VII_S"/>
    <property type="match status" value="1"/>
</dbReference>
<keyword evidence="2 6" id="KW-0963">Cytoplasm</keyword>
<organism evidence="8 9">
    <name type="scientific">Shewanella algae</name>
    <dbReference type="NCBI Taxonomy" id="38313"/>
    <lineage>
        <taxon>Bacteria</taxon>
        <taxon>Pseudomonadati</taxon>
        <taxon>Pseudomonadota</taxon>
        <taxon>Gammaproteobacteria</taxon>
        <taxon>Alteromonadales</taxon>
        <taxon>Shewanellaceae</taxon>
        <taxon>Shewanella</taxon>
    </lineage>
</organism>
<keyword evidence="3 6" id="KW-0540">Nuclease</keyword>
<evidence type="ECO:0000256" key="3">
    <source>
        <dbReference type="ARBA" id="ARBA00022722"/>
    </source>
</evidence>
<feature type="coiled-coil region" evidence="7">
    <location>
        <begin position="19"/>
        <end position="77"/>
    </location>
</feature>
<dbReference type="InterPro" id="IPR037004">
    <property type="entry name" value="Exonuc_VII_ssu_sf"/>
</dbReference>